<dbReference type="SUPFAM" id="SSF46894">
    <property type="entry name" value="C-terminal effector domain of the bipartite response regulators"/>
    <property type="match status" value="1"/>
</dbReference>
<name>A0A1I4JJ10_9RHOB</name>
<dbReference type="AlphaFoldDB" id="A0A1I4JJ10"/>
<dbReference type="GO" id="GO:0003677">
    <property type="term" value="F:DNA binding"/>
    <property type="evidence" value="ECO:0007669"/>
    <property type="project" value="UniProtKB-KW"/>
</dbReference>
<dbReference type="PROSITE" id="PS50043">
    <property type="entry name" value="HTH_LUXR_2"/>
    <property type="match status" value="1"/>
</dbReference>
<keyword evidence="1" id="KW-0238">DNA-binding</keyword>
<evidence type="ECO:0000256" key="1">
    <source>
        <dbReference type="ARBA" id="ARBA00023125"/>
    </source>
</evidence>
<reference evidence="3 4" key="1">
    <citation type="submission" date="2016-10" db="EMBL/GenBank/DDBJ databases">
        <authorList>
            <person name="de Groot N.N."/>
        </authorList>
    </citation>
    <scope>NUCLEOTIDE SEQUENCE [LARGE SCALE GENOMIC DNA]</scope>
    <source>
        <strain evidence="3 4">DSM 16199</strain>
    </source>
</reference>
<dbReference type="SUPFAM" id="SSF52172">
    <property type="entry name" value="CheY-like"/>
    <property type="match status" value="1"/>
</dbReference>
<dbReference type="InterPro" id="IPR016032">
    <property type="entry name" value="Sig_transdc_resp-reg_C-effctor"/>
</dbReference>
<dbReference type="OrthoDB" id="9814495at2"/>
<gene>
    <name evidence="3" type="ORF">SAMN04488004_1382</name>
</gene>
<dbReference type="InterPro" id="IPR039420">
    <property type="entry name" value="WalR-like"/>
</dbReference>
<dbReference type="STRING" id="195913.SAMN04488004_1382"/>
<dbReference type="Gene3D" id="3.40.50.2300">
    <property type="match status" value="1"/>
</dbReference>
<accession>A0A1I4JJ10</accession>
<dbReference type="SMART" id="SM00421">
    <property type="entry name" value="HTH_LUXR"/>
    <property type="match status" value="1"/>
</dbReference>
<proteinExistence type="predicted"/>
<dbReference type="CDD" id="cd06170">
    <property type="entry name" value="LuxR_C_like"/>
    <property type="match status" value="1"/>
</dbReference>
<dbReference type="EMBL" id="FOTF01000038">
    <property type="protein sequence ID" value="SFL66096.1"/>
    <property type="molecule type" value="Genomic_DNA"/>
</dbReference>
<dbReference type="PROSITE" id="PS00622">
    <property type="entry name" value="HTH_LUXR_1"/>
    <property type="match status" value="1"/>
</dbReference>
<dbReference type="InterPro" id="IPR000792">
    <property type="entry name" value="Tscrpt_reg_LuxR_C"/>
</dbReference>
<organism evidence="3 4">
    <name type="scientific">Loktanella salsilacus</name>
    <dbReference type="NCBI Taxonomy" id="195913"/>
    <lineage>
        <taxon>Bacteria</taxon>
        <taxon>Pseudomonadati</taxon>
        <taxon>Pseudomonadota</taxon>
        <taxon>Alphaproteobacteria</taxon>
        <taxon>Rhodobacterales</taxon>
        <taxon>Roseobacteraceae</taxon>
        <taxon>Loktanella</taxon>
    </lineage>
</organism>
<evidence type="ECO:0000313" key="3">
    <source>
        <dbReference type="EMBL" id="SFL66096.1"/>
    </source>
</evidence>
<dbReference type="PANTHER" id="PTHR43214">
    <property type="entry name" value="TWO-COMPONENT RESPONSE REGULATOR"/>
    <property type="match status" value="1"/>
</dbReference>
<protein>
    <submittedName>
        <fullName evidence="3">Two component transcriptional regulator, LuxR family</fullName>
    </submittedName>
</protein>
<evidence type="ECO:0000259" key="2">
    <source>
        <dbReference type="PROSITE" id="PS50043"/>
    </source>
</evidence>
<dbReference type="Pfam" id="PF00196">
    <property type="entry name" value="GerE"/>
    <property type="match status" value="1"/>
</dbReference>
<evidence type="ECO:0000313" key="4">
    <source>
        <dbReference type="Proteomes" id="UP000199550"/>
    </source>
</evidence>
<feature type="domain" description="HTH luxR-type" evidence="2">
    <location>
        <begin position="191"/>
        <end position="256"/>
    </location>
</feature>
<dbReference type="GO" id="GO:0006355">
    <property type="term" value="P:regulation of DNA-templated transcription"/>
    <property type="evidence" value="ECO:0007669"/>
    <property type="project" value="InterPro"/>
</dbReference>
<dbReference type="PRINTS" id="PR00038">
    <property type="entry name" value="HTHLUXR"/>
</dbReference>
<sequence>MKTIKKITILDDHYMRASGYAALLSRAGLGFDPDGTDVTISDASSLCLDEALSGQDACIYVVGAESLTDVKVQEIIRTCRIALQDRPLILLSDQVVAEDIRAAINVGISGIVPTHTRPEIAIAAIRFIFSGGHYFPHAVSDVDAKIPMSAAPTRVRYTDPKAIKSADMLANVGQSAGGAMDPLAEGARMAAPDDGVTLTERQNDVMLSLEKGWSNKEIGRSLNLSESTVKVHIRHLMRKFGMNNRTQLALIMSSARSANWRHKMAQTAPREKNGRLFIDDLHP</sequence>
<keyword evidence="4" id="KW-1185">Reference proteome</keyword>
<dbReference type="Proteomes" id="UP000199550">
    <property type="component" value="Unassembled WGS sequence"/>
</dbReference>
<dbReference type="InterPro" id="IPR011006">
    <property type="entry name" value="CheY-like_superfamily"/>
</dbReference>
<dbReference type="PANTHER" id="PTHR43214:SF42">
    <property type="entry name" value="TRANSCRIPTIONAL REGULATORY PROTEIN DESR"/>
    <property type="match status" value="1"/>
</dbReference>
<dbReference type="RefSeq" id="WP_090191871.1">
    <property type="nucleotide sequence ID" value="NZ_FOTF01000038.1"/>
</dbReference>